<dbReference type="PANTHER" id="PTHR13504:SF38">
    <property type="entry name" value="FIDO DOMAIN-CONTAINING PROTEIN"/>
    <property type="match status" value="1"/>
</dbReference>
<keyword evidence="2" id="KW-0378">Hydrolase</keyword>
<dbReference type="PROSITE" id="PS51459">
    <property type="entry name" value="FIDO"/>
    <property type="match status" value="1"/>
</dbReference>
<dbReference type="InterPro" id="IPR036597">
    <property type="entry name" value="Fido-like_dom_sf"/>
</dbReference>
<reference evidence="2 3" key="1">
    <citation type="submission" date="2015-12" db="EMBL/GenBank/DDBJ databases">
        <title>Genome sequence of Aneurinibacillus soli.</title>
        <authorList>
            <person name="Lee J.S."/>
            <person name="Lee K.C."/>
            <person name="Kim K.K."/>
            <person name="Lee B.W."/>
        </authorList>
    </citation>
    <scope>NUCLEOTIDE SEQUENCE [LARGE SCALE GENOMIC DNA]</scope>
    <source>
        <strain evidence="2 3">CB4</strain>
    </source>
</reference>
<evidence type="ECO:0000313" key="2">
    <source>
        <dbReference type="EMBL" id="BAU27093.1"/>
    </source>
</evidence>
<gene>
    <name evidence="2" type="primary">ibpA</name>
    <name evidence="2" type="ORF">CB4_01262</name>
</gene>
<dbReference type="GO" id="GO:0006508">
    <property type="term" value="P:proteolysis"/>
    <property type="evidence" value="ECO:0007669"/>
    <property type="project" value="UniProtKB-KW"/>
</dbReference>
<dbReference type="Gene3D" id="1.10.3290.10">
    <property type="entry name" value="Fido-like domain"/>
    <property type="match status" value="1"/>
</dbReference>
<feature type="compositionally biased region" description="Basic and acidic residues" evidence="1">
    <location>
        <begin position="9"/>
        <end position="20"/>
    </location>
</feature>
<dbReference type="Pfam" id="PF02661">
    <property type="entry name" value="Fic"/>
    <property type="match status" value="1"/>
</dbReference>
<dbReference type="PANTHER" id="PTHR13504">
    <property type="entry name" value="FIDO DOMAIN-CONTAINING PROTEIN DDB_G0283145"/>
    <property type="match status" value="1"/>
</dbReference>
<dbReference type="EMBL" id="AP017312">
    <property type="protein sequence ID" value="BAU27093.1"/>
    <property type="molecule type" value="Genomic_DNA"/>
</dbReference>
<sequence length="246" mass="28633">MDMPLLNQVDEKKKKLDQKRPFSSHTVKTIRGHLIVEWTYHSNAIEGNTLTLSETKVVLEGITVGGKTLREHLEVINHREAIFYLEDMVRNKEQLSEWHIKNLHGIVLKGIDQNNTGTYRRENVLISGARHIPPDVLQVSEQMREMMEWYEGEAQELHPIVRAAMLHSIFVKIHPFIDGNGRTARLLLNLELMKSGYVPIVIQKEKRLDYYKALDESHVTEDYSDFVQLVASILDETLEFYFRIVK</sequence>
<feature type="region of interest" description="Disordered" evidence="1">
    <location>
        <begin position="1"/>
        <end position="20"/>
    </location>
</feature>
<dbReference type="SUPFAM" id="SSF140931">
    <property type="entry name" value="Fic-like"/>
    <property type="match status" value="1"/>
</dbReference>
<evidence type="ECO:0000256" key="1">
    <source>
        <dbReference type="SAM" id="MobiDB-lite"/>
    </source>
</evidence>
<protein>
    <submittedName>
        <fullName evidence="2">Adenosine monophosphate-protein transferase and cysteine protease IbpA</fullName>
    </submittedName>
</protein>
<dbReference type="InterPro" id="IPR003812">
    <property type="entry name" value="Fido"/>
</dbReference>
<dbReference type="InterPro" id="IPR040198">
    <property type="entry name" value="Fido_containing"/>
</dbReference>
<proteinExistence type="predicted"/>
<name>A0A0U5ATJ7_9BACL</name>
<keyword evidence="2" id="KW-0808">Transferase</keyword>
<keyword evidence="3" id="KW-1185">Reference proteome</keyword>
<organism evidence="2 3">
    <name type="scientific">Aneurinibacillus soli</name>
    <dbReference type="NCBI Taxonomy" id="1500254"/>
    <lineage>
        <taxon>Bacteria</taxon>
        <taxon>Bacillati</taxon>
        <taxon>Bacillota</taxon>
        <taxon>Bacilli</taxon>
        <taxon>Bacillales</taxon>
        <taxon>Paenibacillaceae</taxon>
        <taxon>Aneurinibacillus group</taxon>
        <taxon>Aneurinibacillus</taxon>
    </lineage>
</organism>
<dbReference type="GO" id="GO:0008233">
    <property type="term" value="F:peptidase activity"/>
    <property type="evidence" value="ECO:0007669"/>
    <property type="project" value="UniProtKB-KW"/>
</dbReference>
<accession>A0A0U5ATJ7</accession>
<dbReference type="Proteomes" id="UP000217696">
    <property type="component" value="Chromosome"/>
</dbReference>
<dbReference type="OrthoDB" id="9813719at2"/>
<dbReference type="KEGG" id="asoc:CB4_01262"/>
<keyword evidence="2" id="KW-0645">Protease</keyword>
<dbReference type="AlphaFoldDB" id="A0A0U5ATJ7"/>
<evidence type="ECO:0000313" key="3">
    <source>
        <dbReference type="Proteomes" id="UP000217696"/>
    </source>
</evidence>
<dbReference type="GO" id="GO:0016740">
    <property type="term" value="F:transferase activity"/>
    <property type="evidence" value="ECO:0007669"/>
    <property type="project" value="UniProtKB-KW"/>
</dbReference>